<evidence type="ECO:0000313" key="3">
    <source>
        <dbReference type="Proteomes" id="UP000261111"/>
    </source>
</evidence>
<keyword evidence="1" id="KW-0812">Transmembrane</keyword>
<dbReference type="EMBL" id="QVIA01000017">
    <property type="protein sequence ID" value="RGC29333.1"/>
    <property type="molecule type" value="Genomic_DNA"/>
</dbReference>
<sequence length="109" mass="12824">MARFEYQKKQHTYRKFIISVCVFLLIVLLFYQGIESLSSGSVRRQRESLENALNRSITYCYAVEGSYPESLEYLKEHYGITYDEDRFFVDYKIVGTNILPDVTIIEKGD</sequence>
<proteinExistence type="predicted"/>
<dbReference type="RefSeq" id="WP_025653977.1">
    <property type="nucleotide sequence ID" value="NZ_QVIA01000017.1"/>
</dbReference>
<evidence type="ECO:0000313" key="2">
    <source>
        <dbReference type="EMBL" id="RGC29333.1"/>
    </source>
</evidence>
<comment type="caution">
    <text evidence="2">The sequence shown here is derived from an EMBL/GenBank/DDBJ whole genome shotgun (WGS) entry which is preliminary data.</text>
</comment>
<organism evidence="2 3">
    <name type="scientific">Hungatella hathewayi</name>
    <dbReference type="NCBI Taxonomy" id="154046"/>
    <lineage>
        <taxon>Bacteria</taxon>
        <taxon>Bacillati</taxon>
        <taxon>Bacillota</taxon>
        <taxon>Clostridia</taxon>
        <taxon>Lachnospirales</taxon>
        <taxon>Lachnospiraceae</taxon>
        <taxon>Hungatella</taxon>
    </lineage>
</organism>
<dbReference type="GeneID" id="93332059"/>
<reference evidence="2 3" key="1">
    <citation type="submission" date="2018-08" db="EMBL/GenBank/DDBJ databases">
        <title>A genome reference for cultivated species of the human gut microbiota.</title>
        <authorList>
            <person name="Zou Y."/>
            <person name="Xue W."/>
            <person name="Luo G."/>
        </authorList>
    </citation>
    <scope>NUCLEOTIDE SEQUENCE [LARGE SCALE GENOMIC DNA]</scope>
    <source>
        <strain evidence="2 3">AF19-21</strain>
    </source>
</reference>
<name>A0A3E2WQG0_9FIRM</name>
<dbReference type="Proteomes" id="UP000261111">
    <property type="component" value="Unassembled WGS sequence"/>
</dbReference>
<gene>
    <name evidence="2" type="ORF">DWX41_14865</name>
</gene>
<evidence type="ECO:0000256" key="1">
    <source>
        <dbReference type="SAM" id="Phobius"/>
    </source>
</evidence>
<protein>
    <submittedName>
        <fullName evidence="2">Uncharacterized protein</fullName>
    </submittedName>
</protein>
<feature type="transmembrane region" description="Helical" evidence="1">
    <location>
        <begin position="12"/>
        <end position="34"/>
    </location>
</feature>
<keyword evidence="1" id="KW-0472">Membrane</keyword>
<keyword evidence="1" id="KW-1133">Transmembrane helix</keyword>
<dbReference type="AlphaFoldDB" id="A0A3E2WQG0"/>
<accession>A0A3E2WQG0</accession>